<keyword evidence="2" id="KW-1185">Reference proteome</keyword>
<dbReference type="EMBL" id="AZHW01001566">
    <property type="protein sequence ID" value="ETW92259.1"/>
    <property type="molecule type" value="Genomic_DNA"/>
</dbReference>
<dbReference type="SUPFAM" id="SSF53335">
    <property type="entry name" value="S-adenosyl-L-methionine-dependent methyltransferases"/>
    <property type="match status" value="1"/>
</dbReference>
<organism evidence="1 2">
    <name type="scientific">Entotheonella factor</name>
    <dbReference type="NCBI Taxonomy" id="1429438"/>
    <lineage>
        <taxon>Bacteria</taxon>
        <taxon>Pseudomonadati</taxon>
        <taxon>Nitrospinota/Tectimicrobiota group</taxon>
        <taxon>Candidatus Tectimicrobiota</taxon>
        <taxon>Candidatus Entotheonellia</taxon>
        <taxon>Candidatus Entotheonellales</taxon>
        <taxon>Candidatus Entotheonellaceae</taxon>
        <taxon>Candidatus Entotheonella</taxon>
    </lineage>
</organism>
<accession>W4L2Y2</accession>
<protein>
    <recommendedName>
        <fullName evidence="3">Class I SAM-dependent methyltransferase</fullName>
    </recommendedName>
</protein>
<evidence type="ECO:0008006" key="3">
    <source>
        <dbReference type="Google" id="ProtNLM"/>
    </source>
</evidence>
<dbReference type="Gene3D" id="3.40.50.150">
    <property type="entry name" value="Vaccinia Virus protein VP39"/>
    <property type="match status" value="1"/>
</dbReference>
<comment type="caution">
    <text evidence="1">The sequence shown here is derived from an EMBL/GenBank/DDBJ whole genome shotgun (WGS) entry which is preliminary data.</text>
</comment>
<reference evidence="1 2" key="1">
    <citation type="journal article" date="2014" name="Nature">
        <title>An environmental bacterial taxon with a large and distinct metabolic repertoire.</title>
        <authorList>
            <person name="Wilson M.C."/>
            <person name="Mori T."/>
            <person name="Ruckert C."/>
            <person name="Uria A.R."/>
            <person name="Helf M.J."/>
            <person name="Takada K."/>
            <person name="Gernert C."/>
            <person name="Steffens U.A."/>
            <person name="Heycke N."/>
            <person name="Schmitt S."/>
            <person name="Rinke C."/>
            <person name="Helfrich E.J."/>
            <person name="Brachmann A.O."/>
            <person name="Gurgui C."/>
            <person name="Wakimoto T."/>
            <person name="Kracht M."/>
            <person name="Crusemann M."/>
            <person name="Hentschel U."/>
            <person name="Abe I."/>
            <person name="Matsunaga S."/>
            <person name="Kalinowski J."/>
            <person name="Takeyama H."/>
            <person name="Piel J."/>
        </authorList>
    </citation>
    <scope>NUCLEOTIDE SEQUENCE [LARGE SCALE GENOMIC DNA]</scope>
    <source>
        <strain evidence="2">TSY1</strain>
    </source>
</reference>
<gene>
    <name evidence="1" type="ORF">ETSY1_44440</name>
</gene>
<evidence type="ECO:0000313" key="2">
    <source>
        <dbReference type="Proteomes" id="UP000019141"/>
    </source>
</evidence>
<evidence type="ECO:0000313" key="1">
    <source>
        <dbReference type="EMBL" id="ETW92259.1"/>
    </source>
</evidence>
<dbReference type="Pfam" id="PF13578">
    <property type="entry name" value="Methyltransf_24"/>
    <property type="match status" value="1"/>
</dbReference>
<proteinExistence type="predicted"/>
<dbReference type="HOGENOM" id="CLU_952141_0_0_7"/>
<dbReference type="AlphaFoldDB" id="W4L2Y2"/>
<dbReference type="InterPro" id="IPR029063">
    <property type="entry name" value="SAM-dependent_MTases_sf"/>
</dbReference>
<sequence>MWEVEMNADTIRSVKKGFNFVLKCIIPYNVVVLKYQLMAKKQQAIRQERIDNVKAQPQTKPRTDFSYQEAIRFLSTTLNREPEQVQEGCIAETSLEYCTEFLVQRAHGKPMVGLHVGNFVGLSLAYLTDAILRIHPASVMISIDPNIPHRGIENPLSIVTALLTHFGLQEHNLILTGYTLEKSVSNDGYIFNDYDPVSRFQEEQSCEQQLERLACLMPGGFDFCMIDGNHEENYLRREVELMAGLLKADGLMFLDDVTPQWEGVANVFHHFDHEHYEKLGTDWRVGVIRKKG</sequence>
<name>W4L2Y2_ENTF1</name>
<dbReference type="Proteomes" id="UP000019141">
    <property type="component" value="Unassembled WGS sequence"/>
</dbReference>